<dbReference type="Pfam" id="PF00376">
    <property type="entry name" value="MerR"/>
    <property type="match status" value="1"/>
</dbReference>
<proteinExistence type="predicted"/>
<dbReference type="CDD" id="cd04770">
    <property type="entry name" value="HTH_HMRTR"/>
    <property type="match status" value="1"/>
</dbReference>
<evidence type="ECO:0000256" key="1">
    <source>
        <dbReference type="ARBA" id="ARBA00023015"/>
    </source>
</evidence>
<gene>
    <name evidence="5" type="ORF">H1P_930006</name>
</gene>
<dbReference type="SUPFAM" id="SSF46955">
    <property type="entry name" value="Putative DNA-binding domain"/>
    <property type="match status" value="1"/>
</dbReference>
<dbReference type="PRINTS" id="PR00040">
    <property type="entry name" value="HTHMERR"/>
</dbReference>
<dbReference type="SMART" id="SM00422">
    <property type="entry name" value="HTH_MERR"/>
    <property type="match status" value="1"/>
</dbReference>
<evidence type="ECO:0000256" key="3">
    <source>
        <dbReference type="ARBA" id="ARBA00023163"/>
    </source>
</evidence>
<reference evidence="5 6" key="1">
    <citation type="submission" date="2019-01" db="EMBL/GenBank/DDBJ databases">
        <authorList>
            <person name="Brito A."/>
        </authorList>
    </citation>
    <scope>NUCLEOTIDE SEQUENCE [LARGE SCALE GENOMIC DNA]</scope>
    <source>
        <strain evidence="5">1</strain>
    </source>
</reference>
<dbReference type="RefSeq" id="WP_144868359.1">
    <property type="nucleotide sequence ID" value="NZ_LR213850.1"/>
</dbReference>
<dbReference type="OrthoDB" id="9791488at2"/>
<dbReference type="Gene3D" id="1.10.1660.10">
    <property type="match status" value="1"/>
</dbReference>
<evidence type="ECO:0000256" key="2">
    <source>
        <dbReference type="ARBA" id="ARBA00023125"/>
    </source>
</evidence>
<keyword evidence="6" id="KW-1185">Reference proteome</keyword>
<organism evidence="5 6">
    <name type="scientific">Hyella patelloides LEGE 07179</name>
    <dbReference type="NCBI Taxonomy" id="945734"/>
    <lineage>
        <taxon>Bacteria</taxon>
        <taxon>Bacillati</taxon>
        <taxon>Cyanobacteriota</taxon>
        <taxon>Cyanophyceae</taxon>
        <taxon>Pleurocapsales</taxon>
        <taxon>Hyellaceae</taxon>
        <taxon>Hyella</taxon>
    </lineage>
</organism>
<dbReference type="InterPro" id="IPR047057">
    <property type="entry name" value="MerR_fam"/>
</dbReference>
<dbReference type="GO" id="GO:0003700">
    <property type="term" value="F:DNA-binding transcription factor activity"/>
    <property type="evidence" value="ECO:0007669"/>
    <property type="project" value="InterPro"/>
</dbReference>
<keyword evidence="1" id="KW-0805">Transcription regulation</keyword>
<dbReference type="EMBL" id="CAACVJ010000702">
    <property type="protein sequence ID" value="VEP18836.1"/>
    <property type="molecule type" value="Genomic_DNA"/>
</dbReference>
<protein>
    <submittedName>
        <fullName evidence="5">Transcriptional regulator, MerR family</fullName>
    </submittedName>
</protein>
<evidence type="ECO:0000313" key="5">
    <source>
        <dbReference type="EMBL" id="VEP18836.1"/>
    </source>
</evidence>
<dbReference type="PROSITE" id="PS50937">
    <property type="entry name" value="HTH_MERR_2"/>
    <property type="match status" value="1"/>
</dbReference>
<sequence length="142" mass="16357">MNQITYLKIGQLAKETGLSVGTLRYYSDLKLLQPSKRGSNGYRYYSLDAKEQVQFIKKAQALGFTLEEIKQILDVRDRGEKPCNLVQSLLNRKIEQIDSNIQQMTLFKAELEQYRLLWASNPHLEAKPQEVCPLISTVTLHN</sequence>
<keyword evidence="2" id="KW-0238">DNA-binding</keyword>
<evidence type="ECO:0000259" key="4">
    <source>
        <dbReference type="PROSITE" id="PS50937"/>
    </source>
</evidence>
<accession>A0A563W589</accession>
<dbReference type="Proteomes" id="UP000320055">
    <property type="component" value="Unassembled WGS sequence"/>
</dbReference>
<dbReference type="Pfam" id="PF09278">
    <property type="entry name" value="MerR-DNA-bind"/>
    <property type="match status" value="1"/>
</dbReference>
<dbReference type="PANTHER" id="PTHR30204:SF94">
    <property type="entry name" value="HEAVY METAL-DEPENDENT TRANSCRIPTIONAL REGULATOR HI_0293-RELATED"/>
    <property type="match status" value="1"/>
</dbReference>
<dbReference type="InterPro" id="IPR000551">
    <property type="entry name" value="MerR-type_HTH_dom"/>
</dbReference>
<dbReference type="InterPro" id="IPR009061">
    <property type="entry name" value="DNA-bd_dom_put_sf"/>
</dbReference>
<name>A0A563W589_9CYAN</name>
<keyword evidence="3" id="KW-0804">Transcription</keyword>
<feature type="domain" description="HTH merR-type" evidence="4">
    <location>
        <begin position="6"/>
        <end position="75"/>
    </location>
</feature>
<dbReference type="AlphaFoldDB" id="A0A563W589"/>
<evidence type="ECO:0000313" key="6">
    <source>
        <dbReference type="Proteomes" id="UP000320055"/>
    </source>
</evidence>
<dbReference type="PANTHER" id="PTHR30204">
    <property type="entry name" value="REDOX-CYCLING DRUG-SENSING TRANSCRIPTIONAL ACTIVATOR SOXR"/>
    <property type="match status" value="1"/>
</dbReference>
<dbReference type="GO" id="GO:0003677">
    <property type="term" value="F:DNA binding"/>
    <property type="evidence" value="ECO:0007669"/>
    <property type="project" value="UniProtKB-KW"/>
</dbReference>
<dbReference type="InterPro" id="IPR015358">
    <property type="entry name" value="Tscrpt_reg_MerR_DNA-bd"/>
</dbReference>